<dbReference type="Pfam" id="PF22936">
    <property type="entry name" value="Pol_BBD"/>
    <property type="match status" value="1"/>
</dbReference>
<proteinExistence type="predicted"/>
<dbReference type="EMBL" id="GEDG01026089">
    <property type="protein sequence ID" value="JAP14781.1"/>
    <property type="molecule type" value="Transcribed_RNA"/>
</dbReference>
<accession>A0A0V0H3P6</accession>
<feature type="non-terminal residue" evidence="2">
    <location>
        <position position="117"/>
    </location>
</feature>
<sequence>MAGNSNSHLKWIIDTGASDHMIHNHQYLIKENLVDSRGKVKLPTGESAIVSHIGSVQLNECDMISEVMSIPTFKFNLLSVHKLTKELNCYASFFHTHCVFQDLLSGKVKGIGKVEYV</sequence>
<feature type="domain" description="Retrovirus-related Pol polyprotein from transposon TNT 1-94-like beta-barrel" evidence="1">
    <location>
        <begin position="11"/>
        <end position="86"/>
    </location>
</feature>
<reference evidence="2" key="1">
    <citation type="submission" date="2015-12" db="EMBL/GenBank/DDBJ databases">
        <title>Gene expression during late stages of embryo sac development: a critical building block for successful pollen-pistil interactions.</title>
        <authorList>
            <person name="Liu Y."/>
            <person name="Joly V."/>
            <person name="Sabar M."/>
            <person name="Matton D.P."/>
        </authorList>
    </citation>
    <scope>NUCLEOTIDE SEQUENCE</scope>
</reference>
<evidence type="ECO:0000313" key="2">
    <source>
        <dbReference type="EMBL" id="JAP14781.1"/>
    </source>
</evidence>
<name>A0A0V0H3P6_SOLCH</name>
<dbReference type="AlphaFoldDB" id="A0A0V0H3P6"/>
<dbReference type="InterPro" id="IPR054722">
    <property type="entry name" value="PolX-like_BBD"/>
</dbReference>
<evidence type="ECO:0000259" key="1">
    <source>
        <dbReference type="Pfam" id="PF22936"/>
    </source>
</evidence>
<protein>
    <submittedName>
        <fullName evidence="2">Putative ovule protein</fullName>
    </submittedName>
</protein>
<organism evidence="2">
    <name type="scientific">Solanum chacoense</name>
    <name type="common">Chaco potato</name>
    <dbReference type="NCBI Taxonomy" id="4108"/>
    <lineage>
        <taxon>Eukaryota</taxon>
        <taxon>Viridiplantae</taxon>
        <taxon>Streptophyta</taxon>
        <taxon>Embryophyta</taxon>
        <taxon>Tracheophyta</taxon>
        <taxon>Spermatophyta</taxon>
        <taxon>Magnoliopsida</taxon>
        <taxon>eudicotyledons</taxon>
        <taxon>Gunneridae</taxon>
        <taxon>Pentapetalae</taxon>
        <taxon>asterids</taxon>
        <taxon>lamiids</taxon>
        <taxon>Solanales</taxon>
        <taxon>Solanaceae</taxon>
        <taxon>Solanoideae</taxon>
        <taxon>Solaneae</taxon>
        <taxon>Solanum</taxon>
    </lineage>
</organism>